<dbReference type="Gene3D" id="3.40.395.10">
    <property type="entry name" value="Adenoviral Proteinase, Chain A"/>
    <property type="match status" value="1"/>
</dbReference>
<keyword evidence="4" id="KW-0788">Thiol protease</keyword>
<dbReference type="PROSITE" id="PS50600">
    <property type="entry name" value="ULP_PROTEASE"/>
    <property type="match status" value="1"/>
</dbReference>
<evidence type="ECO:0000256" key="4">
    <source>
        <dbReference type="ARBA" id="ARBA00022807"/>
    </source>
</evidence>
<evidence type="ECO:0000256" key="2">
    <source>
        <dbReference type="ARBA" id="ARBA00022670"/>
    </source>
</evidence>
<dbReference type="GO" id="GO:0016926">
    <property type="term" value="P:protein desumoylation"/>
    <property type="evidence" value="ECO:0007669"/>
    <property type="project" value="TreeGrafter"/>
</dbReference>
<comment type="caution">
    <text evidence="7">The sequence shown here is derived from an EMBL/GenBank/DDBJ whole genome shotgun (WGS) entry which is preliminary data.</text>
</comment>
<evidence type="ECO:0000313" key="8">
    <source>
        <dbReference type="Proteomes" id="UP001157418"/>
    </source>
</evidence>
<keyword evidence="2" id="KW-0645">Protease</keyword>
<feature type="region of interest" description="Disordered" evidence="5">
    <location>
        <begin position="113"/>
        <end position="174"/>
    </location>
</feature>
<dbReference type="EMBL" id="CAKMRJ010000001">
    <property type="protein sequence ID" value="CAH1413528.1"/>
    <property type="molecule type" value="Genomic_DNA"/>
</dbReference>
<name>A0AAU9LC21_9ASTR</name>
<evidence type="ECO:0000256" key="3">
    <source>
        <dbReference type="ARBA" id="ARBA00022801"/>
    </source>
</evidence>
<dbReference type="GO" id="GO:0005634">
    <property type="term" value="C:nucleus"/>
    <property type="evidence" value="ECO:0007669"/>
    <property type="project" value="TreeGrafter"/>
</dbReference>
<dbReference type="Pfam" id="PF02902">
    <property type="entry name" value="Peptidase_C48"/>
    <property type="match status" value="1"/>
</dbReference>
<dbReference type="GO" id="GO:0006508">
    <property type="term" value="P:proteolysis"/>
    <property type="evidence" value="ECO:0007669"/>
    <property type="project" value="UniProtKB-KW"/>
</dbReference>
<feature type="compositionally biased region" description="Polar residues" evidence="5">
    <location>
        <begin position="55"/>
        <end position="65"/>
    </location>
</feature>
<keyword evidence="8" id="KW-1185">Reference proteome</keyword>
<feature type="region of interest" description="Disordered" evidence="5">
    <location>
        <begin position="234"/>
        <end position="256"/>
    </location>
</feature>
<protein>
    <recommendedName>
        <fullName evidence="6">Ubiquitin-like protease family profile domain-containing protein</fullName>
    </recommendedName>
</protein>
<reference evidence="7 8" key="1">
    <citation type="submission" date="2022-01" db="EMBL/GenBank/DDBJ databases">
        <authorList>
            <person name="Xiong W."/>
            <person name="Schranz E."/>
        </authorList>
    </citation>
    <scope>NUCLEOTIDE SEQUENCE [LARGE SCALE GENOMIC DNA]</scope>
</reference>
<dbReference type="SUPFAM" id="SSF54001">
    <property type="entry name" value="Cysteine proteinases"/>
    <property type="match status" value="1"/>
</dbReference>
<evidence type="ECO:0000256" key="1">
    <source>
        <dbReference type="ARBA" id="ARBA00005234"/>
    </source>
</evidence>
<accession>A0AAU9LC21</accession>
<evidence type="ECO:0000259" key="6">
    <source>
        <dbReference type="PROSITE" id="PS50600"/>
    </source>
</evidence>
<organism evidence="7 8">
    <name type="scientific">Lactuca virosa</name>
    <dbReference type="NCBI Taxonomy" id="75947"/>
    <lineage>
        <taxon>Eukaryota</taxon>
        <taxon>Viridiplantae</taxon>
        <taxon>Streptophyta</taxon>
        <taxon>Embryophyta</taxon>
        <taxon>Tracheophyta</taxon>
        <taxon>Spermatophyta</taxon>
        <taxon>Magnoliopsida</taxon>
        <taxon>eudicotyledons</taxon>
        <taxon>Gunneridae</taxon>
        <taxon>Pentapetalae</taxon>
        <taxon>asterids</taxon>
        <taxon>campanulids</taxon>
        <taxon>Asterales</taxon>
        <taxon>Asteraceae</taxon>
        <taxon>Cichorioideae</taxon>
        <taxon>Cichorieae</taxon>
        <taxon>Lactucinae</taxon>
        <taxon>Lactuca</taxon>
    </lineage>
</organism>
<evidence type="ECO:0000313" key="7">
    <source>
        <dbReference type="EMBL" id="CAH1413528.1"/>
    </source>
</evidence>
<proteinExistence type="inferred from homology"/>
<dbReference type="PANTHER" id="PTHR12606:SF151">
    <property type="entry name" value="UBIQUITIN-LIKE PROTEASE FAMILY PROFILE DOMAIN-CONTAINING PROTEIN"/>
    <property type="match status" value="1"/>
</dbReference>
<feature type="compositionally biased region" description="Basic and acidic residues" evidence="5">
    <location>
        <begin position="234"/>
        <end position="249"/>
    </location>
</feature>
<feature type="region of interest" description="Disordered" evidence="5">
    <location>
        <begin position="46"/>
        <end position="65"/>
    </location>
</feature>
<dbReference type="InterPro" id="IPR003653">
    <property type="entry name" value="Peptidase_C48_C"/>
</dbReference>
<feature type="compositionally biased region" description="Polar residues" evidence="5">
    <location>
        <begin position="137"/>
        <end position="163"/>
    </location>
</feature>
<dbReference type="PANTHER" id="PTHR12606">
    <property type="entry name" value="SENTRIN/SUMO-SPECIFIC PROTEASE"/>
    <property type="match status" value="1"/>
</dbReference>
<gene>
    <name evidence="7" type="ORF">LVIROSA_LOCUS1488</name>
</gene>
<comment type="similarity">
    <text evidence="1">Belongs to the peptidase C48 family.</text>
</comment>
<dbReference type="InterPro" id="IPR038765">
    <property type="entry name" value="Papain-like_cys_pep_sf"/>
</dbReference>
<keyword evidence="3" id="KW-0378">Hydrolase</keyword>
<feature type="domain" description="Ubiquitin-like protease family profile" evidence="6">
    <location>
        <begin position="244"/>
        <end position="431"/>
    </location>
</feature>
<dbReference type="AlphaFoldDB" id="A0AAU9LC21"/>
<evidence type="ECO:0000256" key="5">
    <source>
        <dbReference type="SAM" id="MobiDB-lite"/>
    </source>
</evidence>
<dbReference type="GO" id="GO:0016929">
    <property type="term" value="F:deSUMOylase activity"/>
    <property type="evidence" value="ECO:0007669"/>
    <property type="project" value="TreeGrafter"/>
</dbReference>
<sequence length="462" mass="53114">MGLLFGPSLVSPIPLPLRLFVPFFVRVCASVDFSDFLARTSSNSATMSSRTSYSGDNDLNQQNPTQMERNFPNIFTDGYDSRPNNHPIVVVANAMELMLSFYIRYVNWTLNHEESPPRKHNTPIVSSPPRRKKYKSETSSTEIATNAYSSQQSEVERTYMSSDTSRRSVKKKKTRTKSLVKRLIGIMADLTSKIDRVLLKKDEPGTGVGEEQDMGNEEEEETYYQDAIHTKIEENHQSKEKKAVESPEKENEDIVNEESNDVSNHLLLDNLYAASLLGFWIKWNMISSNLNTTHMLHILPLDVEFWSRNVANGVGGYPKWKDVDMVLFPINVVGFHWFLVVLRLNTWKVHIYDSTRSMDFLSKYLIGGKFKIFGDSIISELDVIEYWNDFPDGHKANATVEFVDTIDEPQQEYIEDRGDCGVFICVFMEMNGSGVPMKIDKPRRDARFLYRNRMTNITWDTI</sequence>
<dbReference type="Proteomes" id="UP001157418">
    <property type="component" value="Unassembled WGS sequence"/>
</dbReference>